<dbReference type="AlphaFoldDB" id="A0A6H1UCW8"/>
<dbReference type="EMBL" id="CP051180">
    <property type="protein sequence ID" value="QIZ76688.1"/>
    <property type="molecule type" value="Genomic_DNA"/>
</dbReference>
<dbReference type="Proteomes" id="UP000501602">
    <property type="component" value="Chromosome"/>
</dbReference>
<reference evidence="3 4" key="1">
    <citation type="submission" date="2020-04" db="EMBL/GenBank/DDBJ databases">
        <title>Ferrimonas sp. S7 isolated from sea water.</title>
        <authorList>
            <person name="Bae S.S."/>
            <person name="Baek K."/>
        </authorList>
    </citation>
    <scope>NUCLEOTIDE SEQUENCE [LARGE SCALE GENOMIC DNA]</scope>
    <source>
        <strain evidence="3 4">S7</strain>
    </source>
</reference>
<name>A0A6H1UCW8_9GAMM</name>
<evidence type="ECO:0000313" key="4">
    <source>
        <dbReference type="Proteomes" id="UP000501602"/>
    </source>
</evidence>
<evidence type="ECO:0000313" key="3">
    <source>
        <dbReference type="EMBL" id="QIZ76688.1"/>
    </source>
</evidence>
<feature type="chain" id="PRO_5026021095" evidence="2">
    <location>
        <begin position="19"/>
        <end position="249"/>
    </location>
</feature>
<dbReference type="Pfam" id="PF11932">
    <property type="entry name" value="DUF3450"/>
    <property type="match status" value="1"/>
</dbReference>
<dbReference type="PIRSF" id="PIRSF028069">
    <property type="entry name" value="UCP028069"/>
    <property type="match status" value="1"/>
</dbReference>
<dbReference type="KEGG" id="fes:HER31_07270"/>
<feature type="signal peptide" evidence="2">
    <location>
        <begin position="1"/>
        <end position="18"/>
    </location>
</feature>
<evidence type="ECO:0000256" key="2">
    <source>
        <dbReference type="SAM" id="SignalP"/>
    </source>
</evidence>
<evidence type="ECO:0000256" key="1">
    <source>
        <dbReference type="SAM" id="Coils"/>
    </source>
</evidence>
<dbReference type="RefSeq" id="WP_168659949.1">
    <property type="nucleotide sequence ID" value="NZ_CP051180.1"/>
</dbReference>
<feature type="coiled-coil region" evidence="1">
    <location>
        <begin position="22"/>
        <end position="98"/>
    </location>
</feature>
<dbReference type="InterPro" id="IPR016866">
    <property type="entry name" value="UCP028069"/>
</dbReference>
<protein>
    <submittedName>
        <fullName evidence="3">DUF3450 domain-containing protein</fullName>
    </submittedName>
</protein>
<keyword evidence="2" id="KW-0732">Signal</keyword>
<sequence>MRKLASTALLLACTQVQAAQPLDMAQQQQAQLQQAGRDTQQQVNQLAEQKLLEQADLERLQEDFDNLTVYHQHLSQLVADQERELTDLNTQLNGIEATRAGLVPLIYQMLDQLEQLLDNDIPVKEEQRRNRLADLKLMMGRADVADAEKFRRVLEAFQIEVDTGRRLGLYRGAVVVNDGSEREVELLHVGRLSLLARSLNGTLYWQWQTDHWQPVESNDISELVKAYEIAAGQRAPDLLTIPVTAKGAN</sequence>
<proteinExistence type="predicted"/>
<gene>
    <name evidence="3" type="ORF">HER31_07270</name>
</gene>
<keyword evidence="1" id="KW-0175">Coiled coil</keyword>
<accession>A0A6H1UCW8</accession>
<organism evidence="3 4">
    <name type="scientific">Ferrimonas lipolytica</name>
    <dbReference type="NCBI Taxonomy" id="2724191"/>
    <lineage>
        <taxon>Bacteria</taxon>
        <taxon>Pseudomonadati</taxon>
        <taxon>Pseudomonadota</taxon>
        <taxon>Gammaproteobacteria</taxon>
        <taxon>Alteromonadales</taxon>
        <taxon>Ferrimonadaceae</taxon>
        <taxon>Ferrimonas</taxon>
    </lineage>
</organism>
<keyword evidence="4" id="KW-1185">Reference proteome</keyword>